<dbReference type="EMBL" id="CM031814">
    <property type="protein sequence ID" value="KAG6651310.1"/>
    <property type="molecule type" value="Genomic_DNA"/>
</dbReference>
<gene>
    <name evidence="2" type="ORF">CIPAW_06G102000</name>
    <name evidence="3" type="ORF">I3842_06G102400</name>
</gene>
<keyword evidence="1" id="KW-0812">Transmembrane</keyword>
<keyword evidence="4" id="KW-1185">Reference proteome</keyword>
<evidence type="ECO:0000313" key="4">
    <source>
        <dbReference type="Proteomes" id="UP000811609"/>
    </source>
</evidence>
<evidence type="ECO:0000256" key="1">
    <source>
        <dbReference type="SAM" id="Phobius"/>
    </source>
</evidence>
<accession>A0A8T1Q9W9</accession>
<reference evidence="3" key="2">
    <citation type="submission" date="2021-01" db="EMBL/GenBank/DDBJ databases">
        <authorList>
            <person name="Lovell J.T."/>
            <person name="Bentley N."/>
            <person name="Bhattarai G."/>
            <person name="Jenkins J.W."/>
            <person name="Sreedasyam A."/>
            <person name="Alarcon Y."/>
            <person name="Bock C."/>
            <person name="Boston L."/>
            <person name="Carlson J."/>
            <person name="Cervantes K."/>
            <person name="Clermont K."/>
            <person name="Krom N."/>
            <person name="Kubenka K."/>
            <person name="Mamidi S."/>
            <person name="Mattison C."/>
            <person name="Monteros M."/>
            <person name="Pisani C."/>
            <person name="Plott C."/>
            <person name="Rajasekar S."/>
            <person name="Rhein H.S."/>
            <person name="Rohla C."/>
            <person name="Song M."/>
            <person name="Hilaire R.S."/>
            <person name="Shu S."/>
            <person name="Wells L."/>
            <person name="Wang X."/>
            <person name="Webber J."/>
            <person name="Heerema R.J."/>
            <person name="Klein P."/>
            <person name="Conner P."/>
            <person name="Grauke L."/>
            <person name="Grimwood J."/>
            <person name="Schmutz J."/>
            <person name="Randall J.J."/>
        </authorList>
    </citation>
    <scope>NUCLEOTIDE SEQUENCE</scope>
    <source>
        <tissue evidence="3">Leaf</tissue>
    </source>
</reference>
<evidence type="ECO:0000313" key="3">
    <source>
        <dbReference type="EMBL" id="KAG6708853.1"/>
    </source>
</evidence>
<feature type="transmembrane region" description="Helical" evidence="1">
    <location>
        <begin position="64"/>
        <end position="83"/>
    </location>
</feature>
<organism evidence="2 4">
    <name type="scientific">Carya illinoinensis</name>
    <name type="common">Pecan</name>
    <dbReference type="NCBI Taxonomy" id="32201"/>
    <lineage>
        <taxon>Eukaryota</taxon>
        <taxon>Viridiplantae</taxon>
        <taxon>Streptophyta</taxon>
        <taxon>Embryophyta</taxon>
        <taxon>Tracheophyta</taxon>
        <taxon>Spermatophyta</taxon>
        <taxon>Magnoliopsida</taxon>
        <taxon>eudicotyledons</taxon>
        <taxon>Gunneridae</taxon>
        <taxon>Pentapetalae</taxon>
        <taxon>rosids</taxon>
        <taxon>fabids</taxon>
        <taxon>Fagales</taxon>
        <taxon>Juglandaceae</taxon>
        <taxon>Carya</taxon>
    </lineage>
</organism>
<sequence length="90" mass="10264">MSMTLKRSGITGEELQEPWKGRVLHLIAESLCTRFCTYEHCLNAKLQNSLVYYFPVAILKPNEIVLVLVCLNLECIVALHSFLHMTIALM</sequence>
<comment type="caution">
    <text evidence="2">The sequence shown here is derived from an EMBL/GenBank/DDBJ whole genome shotgun (WGS) entry which is preliminary data.</text>
</comment>
<dbReference type="EMBL" id="CM031830">
    <property type="protein sequence ID" value="KAG6708853.1"/>
    <property type="molecule type" value="Genomic_DNA"/>
</dbReference>
<dbReference type="Proteomes" id="UP000811246">
    <property type="component" value="Chromosome 6"/>
</dbReference>
<name>A0A8T1Q9W9_CARIL</name>
<dbReference type="AlphaFoldDB" id="A0A8T1Q9W9"/>
<dbReference type="Proteomes" id="UP000811609">
    <property type="component" value="Chromosome 6"/>
</dbReference>
<dbReference type="EMBL" id="CM031830">
    <property type="protein sequence ID" value="KAG6708854.1"/>
    <property type="molecule type" value="Genomic_DNA"/>
</dbReference>
<dbReference type="EMBL" id="CM031814">
    <property type="protein sequence ID" value="KAG6651309.1"/>
    <property type="molecule type" value="Genomic_DNA"/>
</dbReference>
<evidence type="ECO:0000313" key="2">
    <source>
        <dbReference type="EMBL" id="KAG6651310.1"/>
    </source>
</evidence>
<keyword evidence="1" id="KW-1133">Transmembrane helix</keyword>
<keyword evidence="1" id="KW-0472">Membrane</keyword>
<proteinExistence type="predicted"/>
<protein>
    <submittedName>
        <fullName evidence="2">Uncharacterized protein</fullName>
    </submittedName>
</protein>
<reference evidence="2" key="1">
    <citation type="submission" date="2020-12" db="EMBL/GenBank/DDBJ databases">
        <title>WGS assembly of Carya illinoinensis cv. Pawnee.</title>
        <authorList>
            <person name="Platts A."/>
            <person name="Shu S."/>
            <person name="Wright S."/>
            <person name="Barry K."/>
            <person name="Edger P."/>
            <person name="Pires J.C."/>
            <person name="Schmutz J."/>
        </authorList>
    </citation>
    <scope>NUCLEOTIDE SEQUENCE</scope>
    <source>
        <tissue evidence="2">Leaf</tissue>
    </source>
</reference>